<dbReference type="InterPro" id="IPR023346">
    <property type="entry name" value="Lysozyme-like_dom_sf"/>
</dbReference>
<name>A0A815KBT7_9BILA</name>
<dbReference type="Pfam" id="PF18896">
    <property type="entry name" value="SLT_3"/>
    <property type="match status" value="1"/>
</dbReference>
<keyword evidence="1" id="KW-0732">Signal</keyword>
<proteinExistence type="predicted"/>
<dbReference type="AlphaFoldDB" id="A0A815KBT7"/>
<feature type="domain" description="Transglycosylase SLT" evidence="2">
    <location>
        <begin position="65"/>
        <end position="131"/>
    </location>
</feature>
<evidence type="ECO:0000256" key="1">
    <source>
        <dbReference type="SAM" id="SignalP"/>
    </source>
</evidence>
<sequence>MHQLLASVLIIAITSVINGDKCGQNCLYSDCPSTCPCGRTTKYVSAASYCSQYTDWNQQCCECIVQAESEGNANAMNYNGDETWDIGLFQINQRNFASCNSGKYPCDPQQNLACARKVWQWGGRTFKLWATVGQCNRKLGKRCG</sequence>
<accession>A0A815KBT7</accession>
<comment type="caution">
    <text evidence="3">The sequence shown here is derived from an EMBL/GenBank/DDBJ whole genome shotgun (WGS) entry which is preliminary data.</text>
</comment>
<evidence type="ECO:0000313" key="4">
    <source>
        <dbReference type="Proteomes" id="UP000663889"/>
    </source>
</evidence>
<dbReference type="EMBL" id="CAJNOU010003498">
    <property type="protein sequence ID" value="CAF1393929.1"/>
    <property type="molecule type" value="Genomic_DNA"/>
</dbReference>
<dbReference type="Gene3D" id="1.10.530.10">
    <property type="match status" value="1"/>
</dbReference>
<organism evidence="3 4">
    <name type="scientific">Rotaria sordida</name>
    <dbReference type="NCBI Taxonomy" id="392033"/>
    <lineage>
        <taxon>Eukaryota</taxon>
        <taxon>Metazoa</taxon>
        <taxon>Spiralia</taxon>
        <taxon>Gnathifera</taxon>
        <taxon>Rotifera</taxon>
        <taxon>Eurotatoria</taxon>
        <taxon>Bdelloidea</taxon>
        <taxon>Philodinida</taxon>
        <taxon>Philodinidae</taxon>
        <taxon>Rotaria</taxon>
    </lineage>
</organism>
<feature type="signal peptide" evidence="1">
    <location>
        <begin position="1"/>
        <end position="19"/>
    </location>
</feature>
<reference evidence="3" key="1">
    <citation type="submission" date="2021-02" db="EMBL/GenBank/DDBJ databases">
        <authorList>
            <person name="Nowell W R."/>
        </authorList>
    </citation>
    <scope>NUCLEOTIDE SEQUENCE</scope>
</reference>
<protein>
    <recommendedName>
        <fullName evidence="2">Transglycosylase SLT domain-containing protein</fullName>
    </recommendedName>
</protein>
<dbReference type="InterPro" id="IPR043992">
    <property type="entry name" value="SLT_3"/>
</dbReference>
<dbReference type="SUPFAM" id="SSF53955">
    <property type="entry name" value="Lysozyme-like"/>
    <property type="match status" value="1"/>
</dbReference>
<evidence type="ECO:0000313" key="3">
    <source>
        <dbReference type="EMBL" id="CAF1393929.1"/>
    </source>
</evidence>
<dbReference type="Proteomes" id="UP000663889">
    <property type="component" value="Unassembled WGS sequence"/>
</dbReference>
<evidence type="ECO:0000259" key="2">
    <source>
        <dbReference type="Pfam" id="PF18896"/>
    </source>
</evidence>
<feature type="chain" id="PRO_5032845787" description="Transglycosylase SLT domain-containing protein" evidence="1">
    <location>
        <begin position="20"/>
        <end position="144"/>
    </location>
</feature>
<gene>
    <name evidence="3" type="ORF">SEV965_LOCUS31083</name>
</gene>